<comment type="caution">
    <text evidence="1">The sequence shown here is derived from an EMBL/GenBank/DDBJ whole genome shotgun (WGS) entry which is preliminary data.</text>
</comment>
<accession>A0A225DPR7</accession>
<dbReference type="Gene3D" id="3.40.630.30">
    <property type="match status" value="1"/>
</dbReference>
<dbReference type="EMBL" id="NIDE01000014">
    <property type="protein sequence ID" value="OWK38365.1"/>
    <property type="molecule type" value="Genomic_DNA"/>
</dbReference>
<gene>
    <name evidence="1" type="ORF">FRUB_07485</name>
</gene>
<evidence type="ECO:0000313" key="1">
    <source>
        <dbReference type="EMBL" id="OWK38365.1"/>
    </source>
</evidence>
<dbReference type="AlphaFoldDB" id="A0A225DPR7"/>
<protein>
    <submittedName>
        <fullName evidence="1">Histone acetyltransferase HPA2</fullName>
    </submittedName>
</protein>
<proteinExistence type="predicted"/>
<dbReference type="GO" id="GO:0016740">
    <property type="term" value="F:transferase activity"/>
    <property type="evidence" value="ECO:0007669"/>
    <property type="project" value="UniProtKB-KW"/>
</dbReference>
<dbReference type="Proteomes" id="UP000214646">
    <property type="component" value="Unassembled WGS sequence"/>
</dbReference>
<name>A0A225DPR7_9BACT</name>
<dbReference type="InterPro" id="IPR016181">
    <property type="entry name" value="Acyl_CoA_acyltransferase"/>
</dbReference>
<evidence type="ECO:0000313" key="2">
    <source>
        <dbReference type="Proteomes" id="UP000214646"/>
    </source>
</evidence>
<dbReference type="SUPFAM" id="SSF55729">
    <property type="entry name" value="Acyl-CoA N-acyltransferases (Nat)"/>
    <property type="match status" value="1"/>
</dbReference>
<reference evidence="2" key="1">
    <citation type="submission" date="2017-06" db="EMBL/GenBank/DDBJ databases">
        <title>Genome analysis of Fimbriiglobus ruber SP5, the first member of the order Planctomycetales with confirmed chitinolytic capability.</title>
        <authorList>
            <person name="Ravin N.V."/>
            <person name="Rakitin A.L."/>
            <person name="Ivanova A.A."/>
            <person name="Beletsky A.V."/>
            <person name="Kulichevskaya I.S."/>
            <person name="Mardanov A.V."/>
            <person name="Dedysh S.N."/>
        </authorList>
    </citation>
    <scope>NUCLEOTIDE SEQUENCE [LARGE SCALE GENOMIC DNA]</scope>
    <source>
        <strain evidence="2">SP5</strain>
    </source>
</reference>
<organism evidence="1 2">
    <name type="scientific">Fimbriiglobus ruber</name>
    <dbReference type="NCBI Taxonomy" id="1908690"/>
    <lineage>
        <taxon>Bacteria</taxon>
        <taxon>Pseudomonadati</taxon>
        <taxon>Planctomycetota</taxon>
        <taxon>Planctomycetia</taxon>
        <taxon>Gemmatales</taxon>
        <taxon>Gemmataceae</taxon>
        <taxon>Fimbriiglobus</taxon>
    </lineage>
</organism>
<keyword evidence="2" id="KW-1185">Reference proteome</keyword>
<keyword evidence="1" id="KW-0808">Transferase</keyword>
<sequence>MQFNFVVSTNERAVRLWQSLGFAIIGTVPGAFRHRVHGPVPVYIMYRAL</sequence>